<feature type="compositionally biased region" description="Low complexity" evidence="1">
    <location>
        <begin position="749"/>
        <end position="780"/>
    </location>
</feature>
<feature type="chain" id="PRO_5037963343" evidence="3">
    <location>
        <begin position="23"/>
        <end position="1539"/>
    </location>
</feature>
<feature type="compositionally biased region" description="Low complexity" evidence="1">
    <location>
        <begin position="1010"/>
        <end position="1034"/>
    </location>
</feature>
<accession>A0A914I433</accession>
<dbReference type="SMART" id="SM00473">
    <property type="entry name" value="PAN_AP"/>
    <property type="match status" value="4"/>
</dbReference>
<dbReference type="Pfam" id="PF00024">
    <property type="entry name" value="PAN_1"/>
    <property type="match status" value="2"/>
</dbReference>
<feature type="transmembrane region" description="Helical" evidence="2">
    <location>
        <begin position="1475"/>
        <end position="1497"/>
    </location>
</feature>
<dbReference type="PANTHER" id="PTHR47327">
    <property type="entry name" value="FI18240P1-RELATED"/>
    <property type="match status" value="1"/>
</dbReference>
<reference evidence="7" key="1">
    <citation type="submission" date="2022-11" db="UniProtKB">
        <authorList>
            <consortium name="WormBaseParasite"/>
        </authorList>
    </citation>
    <scope>IDENTIFICATION</scope>
</reference>
<feature type="domain" description="Apple" evidence="4">
    <location>
        <begin position="396"/>
        <end position="473"/>
    </location>
</feature>
<dbReference type="PROSITE" id="PS51034">
    <property type="entry name" value="ZP_2"/>
    <property type="match status" value="1"/>
</dbReference>
<feature type="region of interest" description="Disordered" evidence="1">
    <location>
        <begin position="712"/>
        <end position="735"/>
    </location>
</feature>
<feature type="domain" description="ZP" evidence="5">
    <location>
        <begin position="1079"/>
        <end position="1355"/>
    </location>
</feature>
<dbReference type="GO" id="GO:0009653">
    <property type="term" value="P:anatomical structure morphogenesis"/>
    <property type="evidence" value="ECO:0007669"/>
    <property type="project" value="TreeGrafter"/>
</dbReference>
<feature type="signal peptide" evidence="3">
    <location>
        <begin position="1"/>
        <end position="22"/>
    </location>
</feature>
<keyword evidence="3" id="KW-0732">Signal</keyword>
<feature type="compositionally biased region" description="Polar residues" evidence="1">
    <location>
        <begin position="725"/>
        <end position="735"/>
    </location>
</feature>
<keyword evidence="2" id="KW-1133">Transmembrane helix</keyword>
<feature type="compositionally biased region" description="Basic and acidic residues" evidence="1">
    <location>
        <begin position="114"/>
        <end position="134"/>
    </location>
</feature>
<feature type="compositionally biased region" description="Basic residues" evidence="1">
    <location>
        <begin position="1210"/>
        <end position="1219"/>
    </location>
</feature>
<dbReference type="InterPro" id="IPR052774">
    <property type="entry name" value="Celegans_DevNeuronal_Protein"/>
</dbReference>
<dbReference type="SMART" id="SM00241">
    <property type="entry name" value="ZP"/>
    <property type="match status" value="1"/>
</dbReference>
<name>A0A914I433_GLORO</name>
<protein>
    <submittedName>
        <fullName evidence="7">Uncharacterized protein</fullName>
    </submittedName>
</protein>
<dbReference type="InterPro" id="IPR001507">
    <property type="entry name" value="ZP_dom"/>
</dbReference>
<dbReference type="PANTHER" id="PTHR47327:SF19">
    <property type="entry name" value="CUTICLIN-LIKE"/>
    <property type="match status" value="1"/>
</dbReference>
<keyword evidence="2" id="KW-0472">Membrane</keyword>
<dbReference type="CDD" id="cd01099">
    <property type="entry name" value="PAN_AP_HGF"/>
    <property type="match status" value="1"/>
</dbReference>
<feature type="region of interest" description="Disordered" evidence="1">
    <location>
        <begin position="962"/>
        <end position="1034"/>
    </location>
</feature>
<keyword evidence="6" id="KW-1185">Reference proteome</keyword>
<evidence type="ECO:0000313" key="6">
    <source>
        <dbReference type="Proteomes" id="UP000887572"/>
    </source>
</evidence>
<evidence type="ECO:0000259" key="4">
    <source>
        <dbReference type="PROSITE" id="PS50948"/>
    </source>
</evidence>
<dbReference type="Proteomes" id="UP000887572">
    <property type="component" value="Unplaced"/>
</dbReference>
<proteinExistence type="predicted"/>
<keyword evidence="2" id="KW-0812">Transmembrane</keyword>
<dbReference type="Gene3D" id="3.50.4.10">
    <property type="entry name" value="Hepatocyte Growth Factor"/>
    <property type="match status" value="1"/>
</dbReference>
<evidence type="ECO:0000259" key="5">
    <source>
        <dbReference type="PROSITE" id="PS51034"/>
    </source>
</evidence>
<evidence type="ECO:0000256" key="1">
    <source>
        <dbReference type="SAM" id="MobiDB-lite"/>
    </source>
</evidence>
<evidence type="ECO:0000256" key="3">
    <source>
        <dbReference type="SAM" id="SignalP"/>
    </source>
</evidence>
<evidence type="ECO:0000256" key="2">
    <source>
        <dbReference type="SAM" id="Phobius"/>
    </source>
</evidence>
<dbReference type="SUPFAM" id="SSF57414">
    <property type="entry name" value="Hairpin loop containing domain-like"/>
    <property type="match status" value="3"/>
</dbReference>
<feature type="domain" description="Apple" evidence="4">
    <location>
        <begin position="791"/>
        <end position="881"/>
    </location>
</feature>
<evidence type="ECO:0000313" key="7">
    <source>
        <dbReference type="WBParaSite" id="Gr19_v10_g7133.t1"/>
    </source>
</evidence>
<dbReference type="InterPro" id="IPR003609">
    <property type="entry name" value="Pan_app"/>
</dbReference>
<feature type="region of interest" description="Disordered" evidence="1">
    <location>
        <begin position="749"/>
        <end position="782"/>
    </location>
</feature>
<feature type="domain" description="Apple" evidence="4">
    <location>
        <begin position="295"/>
        <end position="389"/>
    </location>
</feature>
<sequence>MQLNAAIRLLSLALFLVPGATVFQPTISNSYAENDYALNLNNIRRASMAGIRRAAERHKIGVPMPSTAFQNAGGNDENSSAANEALGADDAAPFVELFTGTTSSSSSWSDEEEVHIHGMEEDRQQTENGAEHDGGSTNRPHSTGRPTQAAHHQPRREQSADAADSGPVYASSAPTLCAADENPTFLRHLWLPEEPEGAPWTANFVRKMDSLEACARLCRDNVEPFGGRHFACHGFTYIGQHNAHNACEFFDDQLAVALEKKPPLGSQRGRLWTDMAPQLPKNYFERICLSIPSRCARLPFAFDVHPRRALSIPQEAKPLAVGQVDDRKRCLQQCLNTKGCRSLDFDTANLTCTLYAHSLHAALGAPEESTWPLGQLVENADSDHYENTCLTELDRCGTRHLAFILIRNAELAGFSVGVGKMSASECLSRCLDSPPAFCRAVQFRAPGNECFLGTERPFEPLPSDELDIFEPVCLPDPPRTSILECHGEQVFERVPNMELRMDDEPEDAAGEQPQPEQVHGTDMSGLTLEHCLDACILDESCVSLIFRPGAMDDEKSSNGTGTGFVGGASLCRLFPFGKADNRTLSVIHPNVDFFELSCSRTPLPSAMRKMLTMPPPPPLPLAELMRMRAAHHMHTTIMPTTATTMAPTIASSTHAKTKSQPVDAKRGEMAAVAAGKNGAMSIVSNDANVATANNTTVMVEATTVVEVPPHNLGTSGVPSLPPIPVQTTQHPQKMLRTNSTRSILSEATLSSSATFSGSTPTSSTPARTTTPSSSLSTTSTRQIQHESITECSATMQKSVLLERERTLKLEQRQQRHVNVPDGLHCERLCADALAFRCRTFAYSHHSRDCLLSSSAITGKTAPEFELLSQVNPNFELYSLVGQKGNCGNKWSTMTTTTASSTAIPEHTFTNDFADADPPFSTNASAEVEQILFMATTTQNGSAVIKLAKEKIIETTTNTTLVQHQDSDVQPVAATPPAPTPTTTTAKLPSTEREAAVTKTAVVEKGGNPLMSTPSSNLSRTSSTSSTTTTTTTTMMMSSNPMSAGGSSWMAPPAPVSVDGNVLPTATGRIGVEQIRAGVLCDPKGLNVTFKLVGRVRYTGVVYAADRFAHCRLFVDEAAEFAFYVNRPENGQPNWCNSVEANDELNVVLVMSNDEVFPLDVTTSDDFFFYVSCDYRGITTASGTQRQRQNAWPGSVSGPEPGPLFASAARRPQKVGQHRRPLADAEPSSQRRERVHLKILRDGRPVSSVYIGERLSAVVEGTDVEVDRLRVADCNATRVGGRVPRPSSIPLLDRAGCSLNPHIIGHMRRHADRLEASLSAFRIDGSDQIDIVCSVLVCRTRCASREAQCPAELDPHDIAAGAAVAARVHRASAAIGGTGKIMLKESPADLPSVAGDFLTVDQRIRVLVSEEEERTLAVADAEAVEERQLPRGGGGNALPAAESDVSFVGATPTTTDILLGGMASTAASGDLCLNPVVLLFLLLLLLLTLASLIVSLFAHWCRRKSGRRLSHNFYPATSTELSSHHFHIPRVLDRRSSYMG</sequence>
<feature type="region of interest" description="Disordered" evidence="1">
    <location>
        <begin position="100"/>
        <end position="173"/>
    </location>
</feature>
<dbReference type="WBParaSite" id="Gr19_v10_g7133.t1">
    <property type="protein sequence ID" value="Gr19_v10_g7133.t1"/>
    <property type="gene ID" value="Gr19_v10_g7133"/>
</dbReference>
<dbReference type="PROSITE" id="PS50948">
    <property type="entry name" value="PAN"/>
    <property type="match status" value="4"/>
</dbReference>
<feature type="domain" description="Apple" evidence="4">
    <location>
        <begin position="485"/>
        <end position="598"/>
    </location>
</feature>
<organism evidence="6 7">
    <name type="scientific">Globodera rostochiensis</name>
    <name type="common">Golden nematode worm</name>
    <name type="synonym">Heterodera rostochiensis</name>
    <dbReference type="NCBI Taxonomy" id="31243"/>
    <lineage>
        <taxon>Eukaryota</taxon>
        <taxon>Metazoa</taxon>
        <taxon>Ecdysozoa</taxon>
        <taxon>Nematoda</taxon>
        <taxon>Chromadorea</taxon>
        <taxon>Rhabditida</taxon>
        <taxon>Tylenchina</taxon>
        <taxon>Tylenchomorpha</taxon>
        <taxon>Tylenchoidea</taxon>
        <taxon>Heteroderidae</taxon>
        <taxon>Heteroderinae</taxon>
        <taxon>Globodera</taxon>
    </lineage>
</organism>
<feature type="region of interest" description="Disordered" evidence="1">
    <location>
        <begin position="1183"/>
        <end position="1230"/>
    </location>
</feature>
<feature type="compositionally biased region" description="Polar residues" evidence="1">
    <location>
        <begin position="135"/>
        <end position="146"/>
    </location>
</feature>